<sequence length="219" mass="25041">MTIKISLLLIFTLASLCFVSFVKADREQQFDYDKNVLLSTVIGTKTEQPKLDLPKNLTIPHDDKFKFLLYARGYQIYNCKVDKDHVGTWILATPDAYLINEETETFTPNYQVSHHFFLEEPINEGIATWVSIIPGDESGVTTKVLATNEAPNDPTKNIPWLLTEATANYGDYGAFHDITYLLRVNTRNGVAPPNESCGTTYKNGTFHYSEYDSEYWFYH</sequence>
<evidence type="ECO:0000313" key="2">
    <source>
        <dbReference type="EMBL" id="CAI2167603.1"/>
    </source>
</evidence>
<name>A0A9W4WRX9_9GLOM</name>
<comment type="caution">
    <text evidence="2">The sequence shown here is derived from an EMBL/GenBank/DDBJ whole genome shotgun (WGS) entry which is preliminary data.</text>
</comment>
<evidence type="ECO:0000313" key="3">
    <source>
        <dbReference type="Proteomes" id="UP001153678"/>
    </source>
</evidence>
<keyword evidence="1" id="KW-0732">Signal</keyword>
<reference evidence="2" key="1">
    <citation type="submission" date="2022-08" db="EMBL/GenBank/DDBJ databases">
        <authorList>
            <person name="Kallberg Y."/>
            <person name="Tangrot J."/>
            <person name="Rosling A."/>
        </authorList>
    </citation>
    <scope>NUCLEOTIDE SEQUENCE</scope>
    <source>
        <strain evidence="2">Wild A</strain>
    </source>
</reference>
<dbReference type="Pfam" id="PF11937">
    <property type="entry name" value="DUF3455"/>
    <property type="match status" value="1"/>
</dbReference>
<dbReference type="OrthoDB" id="1859733at2759"/>
<protein>
    <submittedName>
        <fullName evidence="2">12_t:CDS:1</fullName>
    </submittedName>
</protein>
<dbReference type="PANTHER" id="PTHR35567:SF1">
    <property type="entry name" value="CONSERVED FUNGAL PROTEIN (AFU_ORTHOLOGUE AFUA_1G14230)"/>
    <property type="match status" value="1"/>
</dbReference>
<keyword evidence="3" id="KW-1185">Reference proteome</keyword>
<dbReference type="Proteomes" id="UP001153678">
    <property type="component" value="Unassembled WGS sequence"/>
</dbReference>
<proteinExistence type="predicted"/>
<dbReference type="PANTHER" id="PTHR35567">
    <property type="entry name" value="MALATE DEHYDROGENASE (AFU_ORTHOLOGUE AFUA_2G13800)"/>
    <property type="match status" value="1"/>
</dbReference>
<dbReference type="AlphaFoldDB" id="A0A9W4WRX9"/>
<dbReference type="EMBL" id="CAMKVN010000408">
    <property type="protein sequence ID" value="CAI2167603.1"/>
    <property type="molecule type" value="Genomic_DNA"/>
</dbReference>
<accession>A0A9W4WRX9</accession>
<feature type="signal peptide" evidence="1">
    <location>
        <begin position="1"/>
        <end position="24"/>
    </location>
</feature>
<evidence type="ECO:0000256" key="1">
    <source>
        <dbReference type="SAM" id="SignalP"/>
    </source>
</evidence>
<dbReference type="InterPro" id="IPR021851">
    <property type="entry name" value="DUF3455"/>
</dbReference>
<organism evidence="2 3">
    <name type="scientific">Funneliformis geosporum</name>
    <dbReference type="NCBI Taxonomy" id="1117311"/>
    <lineage>
        <taxon>Eukaryota</taxon>
        <taxon>Fungi</taxon>
        <taxon>Fungi incertae sedis</taxon>
        <taxon>Mucoromycota</taxon>
        <taxon>Glomeromycotina</taxon>
        <taxon>Glomeromycetes</taxon>
        <taxon>Glomerales</taxon>
        <taxon>Glomeraceae</taxon>
        <taxon>Funneliformis</taxon>
    </lineage>
</organism>
<gene>
    <name evidence="2" type="ORF">FWILDA_LOCUS3156</name>
</gene>
<feature type="chain" id="PRO_5040780999" evidence="1">
    <location>
        <begin position="25"/>
        <end position="219"/>
    </location>
</feature>